<dbReference type="GO" id="GO:0046872">
    <property type="term" value="F:metal ion binding"/>
    <property type="evidence" value="ECO:0007669"/>
    <property type="project" value="UniProtKB-KW"/>
</dbReference>
<dbReference type="GO" id="GO:0030313">
    <property type="term" value="C:cell envelope"/>
    <property type="evidence" value="ECO:0007669"/>
    <property type="project" value="UniProtKB-SubCell"/>
</dbReference>
<dbReference type="PANTHER" id="PTHR30600:SF10">
    <property type="entry name" value="BLL6722 PROTEIN"/>
    <property type="match status" value="1"/>
</dbReference>
<evidence type="ECO:0000313" key="11">
    <source>
        <dbReference type="Proteomes" id="UP000256373"/>
    </source>
</evidence>
<feature type="chain" id="PRO_5017829743" evidence="8">
    <location>
        <begin position="23"/>
        <end position="381"/>
    </location>
</feature>
<evidence type="ECO:0000256" key="7">
    <source>
        <dbReference type="PROSITE-ProRule" id="PRU00433"/>
    </source>
</evidence>
<organism evidence="10 11">
    <name type="scientific">Dyadobacter luteus</name>
    <dbReference type="NCBI Taxonomy" id="2259619"/>
    <lineage>
        <taxon>Bacteria</taxon>
        <taxon>Pseudomonadati</taxon>
        <taxon>Bacteroidota</taxon>
        <taxon>Cytophagia</taxon>
        <taxon>Cytophagales</taxon>
        <taxon>Spirosomataceae</taxon>
        <taxon>Dyadobacter</taxon>
    </lineage>
</organism>
<comment type="caution">
    <text evidence="10">The sequence shown here is derived from an EMBL/GenBank/DDBJ whole genome shotgun (WGS) entry which is preliminary data.</text>
</comment>
<evidence type="ECO:0000256" key="3">
    <source>
        <dbReference type="ARBA" id="ARBA00022723"/>
    </source>
</evidence>
<keyword evidence="5" id="KW-0560">Oxidoreductase</keyword>
<feature type="domain" description="Cytochrome c" evidence="9">
    <location>
        <begin position="231"/>
        <end position="368"/>
    </location>
</feature>
<sequence length="381" mass="43215">MTSKFILTMAAISVAAMFVATVSDKPYFAEDRYLDSLRKVYSRSSDRWPAPHIDSGIVFRELGILPEPPLRVDLDSVRYLVDLGRTLFFDPRLSGSNQISCSSCHNPDLFWTDGRKLALGHDHQRNIRSTQTIENVWFQKKLFWDGRAATLEEQARLPISADVEMHQEIKKIPGKLRKIKGYRPLFTLAYGDAGITEMRILKALSIFQQTVSSNYTSFDFFLAGMSSRLTDQELFGLHLFRTKGRCINCHNGPLLTDGQFHNLGQTFYGDSLKQDLGLYNTTKNPEDVGKFRTPGLRNVMRTHPWFHRGQFTHLVPMMVFYNAAFNITPPTVEQLKDPMFPKLSPHIKPLGLTGAEQSAIIAFLESLTSNPDDTDPPVLPK</sequence>
<dbReference type="EMBL" id="QNUL01000015">
    <property type="protein sequence ID" value="REA59500.1"/>
    <property type="molecule type" value="Genomic_DNA"/>
</dbReference>
<dbReference type="AlphaFoldDB" id="A0A3D8Y9C4"/>
<gene>
    <name evidence="10" type="ORF">DSL64_17780</name>
</gene>
<dbReference type="GO" id="GO:0004130">
    <property type="term" value="F:cytochrome-c peroxidase activity"/>
    <property type="evidence" value="ECO:0007669"/>
    <property type="project" value="TreeGrafter"/>
</dbReference>
<keyword evidence="4 8" id="KW-0732">Signal</keyword>
<dbReference type="GO" id="GO:0009055">
    <property type="term" value="F:electron transfer activity"/>
    <property type="evidence" value="ECO:0007669"/>
    <property type="project" value="InterPro"/>
</dbReference>
<evidence type="ECO:0000313" key="10">
    <source>
        <dbReference type="EMBL" id="REA59500.1"/>
    </source>
</evidence>
<evidence type="ECO:0000256" key="1">
    <source>
        <dbReference type="ARBA" id="ARBA00004196"/>
    </source>
</evidence>
<evidence type="ECO:0000256" key="6">
    <source>
        <dbReference type="ARBA" id="ARBA00023004"/>
    </source>
</evidence>
<dbReference type="InterPro" id="IPR051395">
    <property type="entry name" value="Cytochrome_c_Peroxidase/MauG"/>
</dbReference>
<keyword evidence="11" id="KW-1185">Reference proteome</keyword>
<keyword evidence="6 7" id="KW-0408">Iron</keyword>
<dbReference type="PROSITE" id="PS51007">
    <property type="entry name" value="CYTC"/>
    <property type="match status" value="1"/>
</dbReference>
<accession>A0A3D8Y9C4</accession>
<keyword evidence="10" id="KW-0575">Peroxidase</keyword>
<evidence type="ECO:0000256" key="4">
    <source>
        <dbReference type="ARBA" id="ARBA00022729"/>
    </source>
</evidence>
<evidence type="ECO:0000259" key="9">
    <source>
        <dbReference type="PROSITE" id="PS51007"/>
    </source>
</evidence>
<evidence type="ECO:0000256" key="2">
    <source>
        <dbReference type="ARBA" id="ARBA00022617"/>
    </source>
</evidence>
<comment type="subcellular location">
    <subcellularLocation>
        <location evidence="1">Cell envelope</location>
    </subcellularLocation>
</comment>
<dbReference type="PANTHER" id="PTHR30600">
    <property type="entry name" value="CYTOCHROME C PEROXIDASE-RELATED"/>
    <property type="match status" value="1"/>
</dbReference>
<dbReference type="Pfam" id="PF03150">
    <property type="entry name" value="CCP_MauG"/>
    <property type="match status" value="1"/>
</dbReference>
<dbReference type="RefSeq" id="WP_115832273.1">
    <property type="nucleotide sequence ID" value="NZ_QNUL01000015.1"/>
</dbReference>
<dbReference type="GO" id="GO:0020037">
    <property type="term" value="F:heme binding"/>
    <property type="evidence" value="ECO:0007669"/>
    <property type="project" value="InterPro"/>
</dbReference>
<proteinExistence type="predicted"/>
<dbReference type="OrthoDB" id="9805202at2"/>
<evidence type="ECO:0000256" key="8">
    <source>
        <dbReference type="SAM" id="SignalP"/>
    </source>
</evidence>
<dbReference type="Gene3D" id="1.10.760.10">
    <property type="entry name" value="Cytochrome c-like domain"/>
    <property type="match status" value="2"/>
</dbReference>
<name>A0A3D8Y9C4_9BACT</name>
<reference evidence="10 11" key="1">
    <citation type="submission" date="2018-07" db="EMBL/GenBank/DDBJ databases">
        <title>Dyadobacter roseus sp. nov., isolated from rose rhizosphere soil.</title>
        <authorList>
            <person name="Chen L."/>
        </authorList>
    </citation>
    <scope>NUCLEOTIDE SEQUENCE [LARGE SCALE GENOMIC DNA]</scope>
    <source>
        <strain evidence="10 11">RS19</strain>
    </source>
</reference>
<dbReference type="Proteomes" id="UP000256373">
    <property type="component" value="Unassembled WGS sequence"/>
</dbReference>
<keyword evidence="2 7" id="KW-0349">Heme</keyword>
<protein>
    <submittedName>
        <fullName evidence="10">Cytochrome-c peroxidase</fullName>
    </submittedName>
</protein>
<dbReference type="InterPro" id="IPR004852">
    <property type="entry name" value="Di-haem_cyt_c_peroxidsae"/>
</dbReference>
<dbReference type="SUPFAM" id="SSF46626">
    <property type="entry name" value="Cytochrome c"/>
    <property type="match status" value="2"/>
</dbReference>
<feature type="signal peptide" evidence="8">
    <location>
        <begin position="1"/>
        <end position="22"/>
    </location>
</feature>
<dbReference type="InterPro" id="IPR036909">
    <property type="entry name" value="Cyt_c-like_dom_sf"/>
</dbReference>
<dbReference type="InterPro" id="IPR009056">
    <property type="entry name" value="Cyt_c-like_dom"/>
</dbReference>
<keyword evidence="3 7" id="KW-0479">Metal-binding</keyword>
<evidence type="ECO:0000256" key="5">
    <source>
        <dbReference type="ARBA" id="ARBA00023002"/>
    </source>
</evidence>